<organism evidence="2 3">
    <name type="scientific">Romanomermis culicivorax</name>
    <name type="common">Nematode worm</name>
    <dbReference type="NCBI Taxonomy" id="13658"/>
    <lineage>
        <taxon>Eukaryota</taxon>
        <taxon>Metazoa</taxon>
        <taxon>Ecdysozoa</taxon>
        <taxon>Nematoda</taxon>
        <taxon>Enoplea</taxon>
        <taxon>Dorylaimia</taxon>
        <taxon>Mermithida</taxon>
        <taxon>Mermithoidea</taxon>
        <taxon>Mermithidae</taxon>
        <taxon>Romanomermis</taxon>
    </lineage>
</organism>
<proteinExistence type="predicted"/>
<protein>
    <submittedName>
        <fullName evidence="3">Uncharacterized protein</fullName>
    </submittedName>
</protein>
<accession>A0A915I2Z6</accession>
<name>A0A915I2Z6_ROMCU</name>
<evidence type="ECO:0000313" key="2">
    <source>
        <dbReference type="Proteomes" id="UP000887565"/>
    </source>
</evidence>
<dbReference type="WBParaSite" id="nRc.2.0.1.t07824-RA">
    <property type="protein sequence ID" value="nRc.2.0.1.t07824-RA"/>
    <property type="gene ID" value="nRc.2.0.1.g07824"/>
</dbReference>
<feature type="region of interest" description="Disordered" evidence="1">
    <location>
        <begin position="104"/>
        <end position="124"/>
    </location>
</feature>
<evidence type="ECO:0000256" key="1">
    <source>
        <dbReference type="SAM" id="MobiDB-lite"/>
    </source>
</evidence>
<feature type="compositionally biased region" description="Low complexity" evidence="1">
    <location>
        <begin position="18"/>
        <end position="31"/>
    </location>
</feature>
<keyword evidence="2" id="KW-1185">Reference proteome</keyword>
<dbReference type="Proteomes" id="UP000887565">
    <property type="component" value="Unplaced"/>
</dbReference>
<feature type="region of interest" description="Disordered" evidence="1">
    <location>
        <begin position="53"/>
        <end position="76"/>
    </location>
</feature>
<feature type="region of interest" description="Disordered" evidence="1">
    <location>
        <begin position="1"/>
        <end position="31"/>
    </location>
</feature>
<evidence type="ECO:0000313" key="3">
    <source>
        <dbReference type="WBParaSite" id="nRc.2.0.1.t07824-RA"/>
    </source>
</evidence>
<dbReference type="AlphaFoldDB" id="A0A915I2Z6"/>
<feature type="compositionally biased region" description="Basic and acidic residues" evidence="1">
    <location>
        <begin position="106"/>
        <end position="115"/>
    </location>
</feature>
<reference evidence="3" key="1">
    <citation type="submission" date="2022-11" db="UniProtKB">
        <authorList>
            <consortium name="WormBaseParasite"/>
        </authorList>
    </citation>
    <scope>IDENTIFICATION</scope>
</reference>
<sequence>MLTFPSSTPAKEAGTDQTLPATAQSTSPAAATQSLVIEPMAVDETMPPVNDRVSIIEEPPFPTATARRSPKTSTQDIQCQQLHAWSTSGHHTTEQTTIKKGFIRRQPHEPFDHPPSHPKMTNHH</sequence>